<comment type="catalytic activity">
    <reaction evidence="10 13">
        <text>L-tyrosyl-[protein] + ATP = O-phospho-L-tyrosyl-[protein] + ADP + H(+)</text>
        <dbReference type="Rhea" id="RHEA:10596"/>
        <dbReference type="Rhea" id="RHEA-COMP:10136"/>
        <dbReference type="Rhea" id="RHEA-COMP:20101"/>
        <dbReference type="ChEBI" id="CHEBI:15378"/>
        <dbReference type="ChEBI" id="CHEBI:30616"/>
        <dbReference type="ChEBI" id="CHEBI:46858"/>
        <dbReference type="ChEBI" id="CHEBI:61978"/>
        <dbReference type="ChEBI" id="CHEBI:456216"/>
        <dbReference type="EC" id="2.7.10.2"/>
    </reaction>
</comment>
<dbReference type="EMBL" id="UFQT01000246">
    <property type="protein sequence ID" value="SSX22341.1"/>
    <property type="molecule type" value="Genomic_DNA"/>
</dbReference>
<keyword evidence="6 13" id="KW-0418">Kinase</keyword>
<dbReference type="PROSITE" id="PS50011">
    <property type="entry name" value="PROTEIN_KINASE_DOM"/>
    <property type="match status" value="1"/>
</dbReference>
<evidence type="ECO:0000256" key="11">
    <source>
        <dbReference type="PROSITE-ProRule" id="PRU00191"/>
    </source>
</evidence>
<accession>A0A336LZ94</accession>
<evidence type="ECO:0000256" key="6">
    <source>
        <dbReference type="ARBA" id="ARBA00022777"/>
    </source>
</evidence>
<feature type="binding site" evidence="12">
    <location>
        <position position="1145"/>
    </location>
    <ligand>
        <name>ATP</name>
        <dbReference type="ChEBI" id="CHEBI:30616"/>
    </ligand>
</feature>
<keyword evidence="2" id="KW-0597">Phosphoprotein</keyword>
<dbReference type="Gene3D" id="3.30.200.20">
    <property type="entry name" value="Phosphorylase Kinase, domain 1"/>
    <property type="match status" value="1"/>
</dbReference>
<dbReference type="FunFam" id="3.30.200.20:FF:000037">
    <property type="entry name" value="Tyrosine-protein kinase"/>
    <property type="match status" value="1"/>
</dbReference>
<dbReference type="InterPro" id="IPR000719">
    <property type="entry name" value="Prot_kinase_dom"/>
</dbReference>
<dbReference type="InterPro" id="IPR036860">
    <property type="entry name" value="SH2_dom_sf"/>
</dbReference>
<dbReference type="EC" id="2.7.10.2" evidence="13"/>
<dbReference type="Gene3D" id="3.30.505.10">
    <property type="entry name" value="SH2 domain"/>
    <property type="match status" value="1"/>
</dbReference>
<dbReference type="InterPro" id="IPR050198">
    <property type="entry name" value="Non-receptor_tyrosine_kinases"/>
</dbReference>
<keyword evidence="4" id="KW-0449">Lipoprotein</keyword>
<dbReference type="PROSITE" id="PS50001">
    <property type="entry name" value="SH2"/>
    <property type="match status" value="1"/>
</dbReference>
<dbReference type="InterPro" id="IPR001245">
    <property type="entry name" value="Ser-Thr/Tyr_kinase_cat_dom"/>
</dbReference>
<dbReference type="CDD" id="cd10370">
    <property type="entry name" value="SH2_Src_Src42"/>
    <property type="match status" value="1"/>
</dbReference>
<dbReference type="PROSITE" id="PS00109">
    <property type="entry name" value="PROTEIN_KINASE_TYR"/>
    <property type="match status" value="1"/>
</dbReference>
<dbReference type="InterPro" id="IPR017441">
    <property type="entry name" value="Protein_kinase_ATP_BS"/>
</dbReference>
<evidence type="ECO:0000256" key="4">
    <source>
        <dbReference type="ARBA" id="ARBA00022707"/>
    </source>
</evidence>
<dbReference type="SUPFAM" id="SSF56112">
    <property type="entry name" value="Protein kinase-like (PK-like)"/>
    <property type="match status" value="1"/>
</dbReference>
<dbReference type="PRINTS" id="PR00109">
    <property type="entry name" value="TYRKINASE"/>
</dbReference>
<protein>
    <recommendedName>
        <fullName evidence="13">Tyrosine-protein kinase</fullName>
        <ecNumber evidence="13">2.7.10.2</ecNumber>
    </recommendedName>
</protein>
<keyword evidence="8 11" id="KW-0727">SH2 domain</keyword>
<dbReference type="SMART" id="SM00252">
    <property type="entry name" value="SH2"/>
    <property type="match status" value="1"/>
</dbReference>
<evidence type="ECO:0000256" key="3">
    <source>
        <dbReference type="ARBA" id="ARBA00022679"/>
    </source>
</evidence>
<dbReference type="SUPFAM" id="SSF55550">
    <property type="entry name" value="SH2 domain"/>
    <property type="match status" value="1"/>
</dbReference>
<dbReference type="Gene3D" id="1.10.510.10">
    <property type="entry name" value="Transferase(Phosphotransferase) domain 1"/>
    <property type="match status" value="1"/>
</dbReference>
<keyword evidence="3 13" id="KW-0808">Transferase</keyword>
<evidence type="ECO:0000256" key="7">
    <source>
        <dbReference type="ARBA" id="ARBA00022840"/>
    </source>
</evidence>
<feature type="region of interest" description="Disordered" evidence="14">
    <location>
        <begin position="769"/>
        <end position="790"/>
    </location>
</feature>
<evidence type="ECO:0000256" key="1">
    <source>
        <dbReference type="ARBA" id="ARBA00022443"/>
    </source>
</evidence>
<dbReference type="InterPro" id="IPR008266">
    <property type="entry name" value="Tyr_kinase_AS"/>
</dbReference>
<evidence type="ECO:0000256" key="2">
    <source>
        <dbReference type="ARBA" id="ARBA00022553"/>
    </source>
</evidence>
<keyword evidence="5 12" id="KW-0547">Nucleotide-binding</keyword>
<dbReference type="PANTHER" id="PTHR24418">
    <property type="entry name" value="TYROSINE-PROTEIN KINASE"/>
    <property type="match status" value="1"/>
</dbReference>
<feature type="compositionally biased region" description="Polar residues" evidence="14">
    <location>
        <begin position="920"/>
        <end position="935"/>
    </location>
</feature>
<dbReference type="CDD" id="cd05068">
    <property type="entry name" value="PTKc_Frk_like"/>
    <property type="match status" value="1"/>
</dbReference>
<keyword evidence="9 13" id="KW-0829">Tyrosine-protein kinase</keyword>
<dbReference type="VEuPathDB" id="VectorBase:CSON006578"/>
<dbReference type="FunFam" id="3.30.505.10:FF:000044">
    <property type="entry name" value="Tyrosine-protein kinase"/>
    <property type="match status" value="1"/>
</dbReference>
<keyword evidence="7 12" id="KW-0067">ATP-binding</keyword>
<name>A0A336LZ94_CULSO</name>
<evidence type="ECO:0000256" key="8">
    <source>
        <dbReference type="ARBA" id="ARBA00022999"/>
    </source>
</evidence>
<dbReference type="PRINTS" id="PR00401">
    <property type="entry name" value="SH2DOMAIN"/>
</dbReference>
<evidence type="ECO:0000256" key="9">
    <source>
        <dbReference type="ARBA" id="ARBA00023137"/>
    </source>
</evidence>
<keyword evidence="1" id="KW-0728">SH3 domain</keyword>
<organism evidence="17">
    <name type="scientific">Culicoides sonorensis</name>
    <name type="common">Biting midge</name>
    <dbReference type="NCBI Taxonomy" id="179676"/>
    <lineage>
        <taxon>Eukaryota</taxon>
        <taxon>Metazoa</taxon>
        <taxon>Ecdysozoa</taxon>
        <taxon>Arthropoda</taxon>
        <taxon>Hexapoda</taxon>
        <taxon>Insecta</taxon>
        <taxon>Pterygota</taxon>
        <taxon>Neoptera</taxon>
        <taxon>Endopterygota</taxon>
        <taxon>Diptera</taxon>
        <taxon>Nematocera</taxon>
        <taxon>Chironomoidea</taxon>
        <taxon>Ceratopogonidae</taxon>
        <taxon>Ceratopogoninae</taxon>
        <taxon>Culicoides</taxon>
        <taxon>Monoculicoides</taxon>
    </lineage>
</organism>
<evidence type="ECO:0000259" key="16">
    <source>
        <dbReference type="PROSITE" id="PS50011"/>
    </source>
</evidence>
<evidence type="ECO:0000256" key="5">
    <source>
        <dbReference type="ARBA" id="ARBA00022741"/>
    </source>
</evidence>
<proteinExistence type="inferred from homology"/>
<feature type="domain" description="SH2" evidence="15">
    <location>
        <begin position="999"/>
        <end position="1091"/>
    </location>
</feature>
<feature type="compositionally biased region" description="Basic and acidic residues" evidence="14">
    <location>
        <begin position="769"/>
        <end position="786"/>
    </location>
</feature>
<dbReference type="InterPro" id="IPR011009">
    <property type="entry name" value="Kinase-like_dom_sf"/>
</dbReference>
<sequence length="1383" mass="157401">MSAMPVVWCTNPNSSEKPTAFALQGIQLQGNISDQHVLAVQELIAAASEGRLILPSDGAVVLLDCGVGVGSVVLDSNCKDKNKFNDYNNLVQGDQKKDSSSSSSVLCDNKLLIDSKSVVIHKADVHTINEEEDDSSSEKQISINNNVKINNDNCDIIERNRSPSQLYEFLCCAKCMSDGVSRCFANGRKKSIDNEKLIAKYLDKTRRHSNYSVSSSNAFRDEATSRARGIRKNSFKLRTTPSTINLNCNLTNENANDQKIFQDESDTLIKLTSIKSENTNTTCRKTSLDSICTVSSLDSGFIEMQNKLSAGDNNHNNNKNQTDIEIIVSEPEHVAIESDLKISEEQAAAVVSADQEAVKKCVENNSKLINDNNLLTSNKTTTQQSRNRRKSYEEFKSMFRQNNEKIPVSEAFSHPDTHQIPCHENKILEVVPEDTTKPVKELGISRRKSYEEFKQLVKICDNDLNLAINLQSNGNQNANQNNSSDYKSVANSVYYNNNSTINNSSVYDVDQSEDYAPNVDAASSAGMKRKNSKRHSLSKKDRLMNIFHNNKIESTDSDRKFSNCDKIYDIIRKHPSKTDTNLGLNKYRHSSSSSKNFKIYDKFITYGTIYDIIQKKAELYDTDLKQFEKYMTYGTIYEILRHKSDAVGGFPRRRVFSEKIYRQLRNNLLLDNIGHRYSTIHESMGAQRINAITHKSSHDDTQSSESEVWNNTNTLSTIYDILQTSKNRNLHETDGKYELMDDKSNKNRFLVKKVSEDDLSPKKNLLKADECDSTSKESKSNIDGHKKQTRLRRFSNILSYKREKSPLSSTSQKKASTISAPEITVELVSTKNSLKEPTPIKNTNQLNVTTQSNIKTPGDSTQKTDELYSRINKLNLGPSLNSLYKSYNGNTNHRVNLINNNNNMKKVCDDKDKENENFKENSSQDTSKQNNNENVSLEIPSRKDRKISANAKFISDKPKLCEHHDLNNQVKADHIKSNGEKTRRLSEFTRGEFLNEKQWYFRKIKRIEAEKKLLLPENEHGAFLIRDSESRHNDYSLSVRDGDTVKHYRIRQLDEGGFFIARRTTFRTLQELVEHYSKDSDGLCVNLCKPCVQIEKPVTGGLSHRTRDQWEIDRSSLRFNKKLGSGQFGEVWEGLWNNTTPVAIKTLKSGTMDPKDFLAEAQIMKKLRHSKLIQLYAVCTVEEPIFIITELMKNGSLLEFLQGKGRNLKFPQLIDMAAQIAAGMAYLESQNYIHRDLAARNVLVGDNNVVKIADFGLARLIKENEYEARVGARFPIKWTAPEAANYSKFSIKSDVWSFGILLTELVTYGRIPYPGMTNAEVLSQVEHGYRMPCPPNCNSNLYEIMLECWHKDPMRRPTFETLQWKLEDFFTMDQSDYKEAQAY</sequence>
<dbReference type="Pfam" id="PF00017">
    <property type="entry name" value="SH2"/>
    <property type="match status" value="1"/>
</dbReference>
<evidence type="ECO:0000313" key="17">
    <source>
        <dbReference type="EMBL" id="SSX22341.1"/>
    </source>
</evidence>
<feature type="domain" description="Protein kinase" evidence="16">
    <location>
        <begin position="1117"/>
        <end position="1370"/>
    </location>
</feature>
<dbReference type="InterPro" id="IPR020635">
    <property type="entry name" value="Tyr_kinase_cat_dom"/>
</dbReference>
<dbReference type="PROSITE" id="PS00107">
    <property type="entry name" value="PROTEIN_KINASE_ATP"/>
    <property type="match status" value="1"/>
</dbReference>
<evidence type="ECO:0000256" key="12">
    <source>
        <dbReference type="PROSITE-ProRule" id="PRU10141"/>
    </source>
</evidence>
<reference evidence="17" key="1">
    <citation type="submission" date="2018-07" db="EMBL/GenBank/DDBJ databases">
        <authorList>
            <person name="Quirk P.G."/>
            <person name="Krulwich T.A."/>
        </authorList>
    </citation>
    <scope>NUCLEOTIDE SEQUENCE</scope>
</reference>
<dbReference type="GO" id="GO:0005524">
    <property type="term" value="F:ATP binding"/>
    <property type="evidence" value="ECO:0007669"/>
    <property type="project" value="UniProtKB-UniRule"/>
</dbReference>
<dbReference type="SMART" id="SM00219">
    <property type="entry name" value="TyrKc"/>
    <property type="match status" value="1"/>
</dbReference>
<comment type="similarity">
    <text evidence="13">Belongs to the protein kinase superfamily. Tyr protein kinase family.</text>
</comment>
<dbReference type="GO" id="GO:0002009">
    <property type="term" value="P:morphogenesis of an epithelium"/>
    <property type="evidence" value="ECO:0007669"/>
    <property type="project" value="UniProtKB-ARBA"/>
</dbReference>
<evidence type="ECO:0000256" key="14">
    <source>
        <dbReference type="SAM" id="MobiDB-lite"/>
    </source>
</evidence>
<keyword evidence="4" id="KW-0519">Myristate</keyword>
<gene>
    <name evidence="17" type="primary">CSON006578</name>
</gene>
<dbReference type="Pfam" id="PF07714">
    <property type="entry name" value="PK_Tyr_Ser-Thr"/>
    <property type="match status" value="1"/>
</dbReference>
<dbReference type="InterPro" id="IPR000980">
    <property type="entry name" value="SH2"/>
</dbReference>
<evidence type="ECO:0000259" key="15">
    <source>
        <dbReference type="PROSITE" id="PS50001"/>
    </source>
</evidence>
<dbReference type="FunFam" id="1.10.510.10:FF:000553">
    <property type="entry name" value="Tyrosine-protein kinase"/>
    <property type="match status" value="1"/>
</dbReference>
<dbReference type="GO" id="GO:0004715">
    <property type="term" value="F:non-membrane spanning protein tyrosine kinase activity"/>
    <property type="evidence" value="ECO:0007669"/>
    <property type="project" value="UniProtKB-EC"/>
</dbReference>
<evidence type="ECO:0000256" key="13">
    <source>
        <dbReference type="RuleBase" id="RU362096"/>
    </source>
</evidence>
<evidence type="ECO:0000256" key="10">
    <source>
        <dbReference type="ARBA" id="ARBA00051245"/>
    </source>
</evidence>
<feature type="region of interest" description="Disordered" evidence="14">
    <location>
        <begin position="915"/>
        <end position="936"/>
    </location>
</feature>